<evidence type="ECO:0000313" key="3">
    <source>
        <dbReference type="Proteomes" id="UP000077755"/>
    </source>
</evidence>
<feature type="compositionally biased region" description="Basic and acidic residues" evidence="1">
    <location>
        <begin position="433"/>
        <end position="443"/>
    </location>
</feature>
<feature type="compositionally biased region" description="Basic and acidic residues" evidence="1">
    <location>
        <begin position="186"/>
        <end position="195"/>
    </location>
</feature>
<feature type="compositionally biased region" description="Polar residues" evidence="1">
    <location>
        <begin position="174"/>
        <end position="185"/>
    </location>
</feature>
<dbReference type="InterPro" id="IPR035979">
    <property type="entry name" value="RBD_domain_sf"/>
</dbReference>
<dbReference type="Proteomes" id="UP000077755">
    <property type="component" value="Chromosome 2"/>
</dbReference>
<reference evidence="2" key="2">
    <citation type="submission" date="2022-03" db="EMBL/GenBank/DDBJ databases">
        <title>Draft title - Genomic analysis of global carrot germplasm unveils the trajectory of domestication and the origin of high carotenoid orange carrot.</title>
        <authorList>
            <person name="Iorizzo M."/>
            <person name="Ellison S."/>
            <person name="Senalik D."/>
            <person name="Macko-Podgorni A."/>
            <person name="Grzebelus D."/>
            <person name="Bostan H."/>
            <person name="Rolling W."/>
            <person name="Curaba J."/>
            <person name="Simon P."/>
        </authorList>
    </citation>
    <scope>NUCLEOTIDE SEQUENCE</scope>
    <source>
        <tissue evidence="2">Leaf</tissue>
    </source>
</reference>
<dbReference type="InterPro" id="IPR000504">
    <property type="entry name" value="RRM_dom"/>
</dbReference>
<evidence type="ECO:0000256" key="1">
    <source>
        <dbReference type="SAM" id="MobiDB-lite"/>
    </source>
</evidence>
<dbReference type="SMART" id="SM00360">
    <property type="entry name" value="RRM"/>
    <property type="match status" value="1"/>
</dbReference>
<gene>
    <name evidence="2" type="ORF">DCAR_0206427</name>
</gene>
<organism evidence="2 3">
    <name type="scientific">Daucus carota subsp. sativus</name>
    <name type="common">Carrot</name>
    <dbReference type="NCBI Taxonomy" id="79200"/>
    <lineage>
        <taxon>Eukaryota</taxon>
        <taxon>Viridiplantae</taxon>
        <taxon>Streptophyta</taxon>
        <taxon>Embryophyta</taxon>
        <taxon>Tracheophyta</taxon>
        <taxon>Spermatophyta</taxon>
        <taxon>Magnoliopsida</taxon>
        <taxon>eudicotyledons</taxon>
        <taxon>Gunneridae</taxon>
        <taxon>Pentapetalae</taxon>
        <taxon>asterids</taxon>
        <taxon>campanulids</taxon>
        <taxon>Apiales</taxon>
        <taxon>Apiaceae</taxon>
        <taxon>Apioideae</taxon>
        <taxon>Scandiceae</taxon>
        <taxon>Daucinae</taxon>
        <taxon>Daucus</taxon>
        <taxon>Daucus sect. Daucus</taxon>
    </lineage>
</organism>
<feature type="region of interest" description="Disordered" evidence="1">
    <location>
        <begin position="174"/>
        <end position="207"/>
    </location>
</feature>
<sequence length="689" mass="78734">MREILERERVRRENFSNFQISKPRERVSDLQAQHHQWFKVVRDNRNGKRKYVPLDTEREGNMKQSWSYADAVRSTGSNPVGSIRLKEKIAKINCLSVMIVNLPLEATVKDIWLYFNKQRNIKDIVLPKRRDRNNNRIGFLIVESKKEVEYLITSFNGRRMGRNHLVVKMAQNNGSRAKMQQSENNSVRKGEELGDKAGNTIAKPQNGANHECMENLVTQPSFRTIVGKVDDEFKDILGRSLVGITKEIEWADSIQEKIIGLGCSFIRVRGISHKSFLLTMEEDIFKANVNIEFLYEIFTGVYKATHSDLIVPRLAWLDCDGLPISVWNNSTWSSIIADWGYLVTENNKPLISSMFSKLKLCIATCKVERIKETLKVVIDGEGYWVTIQESGGLQEELKGWTYNSLLKPDKEIWNQENVSGIYKIGENGLEEVKRKNKDGERVRSPTTYPDSSNKRGADSVEKPANDVEDCRRVLNDPLVETVNEVVNSLAVEENEGINENLNSLPGGDGKGSNEHTTVEEVRKNIWQVRDKNTSLSSLSREEESIKILDSEETDFVGVTGSSCLVNERFLNRVGMMNIGKKRGRPRKHSRVYNFMKVGMKKKTGNQNKVKESETVKTVKKKGSTAKEARKKLRLDKLNETEHIDIDKGLQVMQEKDLALQVLEAGELMGLVAYKDREETLERIRLHLED</sequence>
<dbReference type="CDD" id="cd00590">
    <property type="entry name" value="RRM_SF"/>
    <property type="match status" value="1"/>
</dbReference>
<protein>
    <submittedName>
        <fullName evidence="2">Uncharacterized protein</fullName>
    </submittedName>
</protein>
<reference evidence="2" key="1">
    <citation type="journal article" date="2016" name="Nat. Genet.">
        <title>A high-quality carrot genome assembly provides new insights into carotenoid accumulation and asterid genome evolution.</title>
        <authorList>
            <person name="Iorizzo M."/>
            <person name="Ellison S."/>
            <person name="Senalik D."/>
            <person name="Zeng P."/>
            <person name="Satapoomin P."/>
            <person name="Huang J."/>
            <person name="Bowman M."/>
            <person name="Iovene M."/>
            <person name="Sanseverino W."/>
            <person name="Cavagnaro P."/>
            <person name="Yildiz M."/>
            <person name="Macko-Podgorni A."/>
            <person name="Moranska E."/>
            <person name="Grzebelus E."/>
            <person name="Grzebelus D."/>
            <person name="Ashrafi H."/>
            <person name="Zheng Z."/>
            <person name="Cheng S."/>
            <person name="Spooner D."/>
            <person name="Van Deynze A."/>
            <person name="Simon P."/>
        </authorList>
    </citation>
    <scope>NUCLEOTIDE SEQUENCE</scope>
    <source>
        <tissue evidence="2">Leaf</tissue>
    </source>
</reference>
<dbReference type="GO" id="GO:0003723">
    <property type="term" value="F:RNA binding"/>
    <property type="evidence" value="ECO:0007669"/>
    <property type="project" value="UniProtKB-UniRule"/>
</dbReference>
<dbReference type="Pfam" id="PF00076">
    <property type="entry name" value="RRM_1"/>
    <property type="match status" value="1"/>
</dbReference>
<dbReference type="PROSITE" id="PS50102">
    <property type="entry name" value="RRM"/>
    <property type="match status" value="1"/>
</dbReference>
<dbReference type="EMBL" id="CP093344">
    <property type="protein sequence ID" value="WOG87204.1"/>
    <property type="molecule type" value="Genomic_DNA"/>
</dbReference>
<dbReference type="OMA" id="NETEHID"/>
<keyword evidence="3" id="KW-1185">Reference proteome</keyword>
<accession>A0A169WNH3</accession>
<dbReference type="Gene3D" id="3.30.70.330">
    <property type="match status" value="1"/>
</dbReference>
<proteinExistence type="predicted"/>
<dbReference type="SUPFAM" id="SSF54928">
    <property type="entry name" value="RNA-binding domain, RBD"/>
    <property type="match status" value="1"/>
</dbReference>
<feature type="region of interest" description="Disordered" evidence="1">
    <location>
        <begin position="433"/>
        <end position="467"/>
    </location>
</feature>
<dbReference type="AlphaFoldDB" id="A0A169WNH3"/>
<evidence type="ECO:0000313" key="2">
    <source>
        <dbReference type="EMBL" id="WOG87204.1"/>
    </source>
</evidence>
<feature type="compositionally biased region" description="Basic and acidic residues" evidence="1">
    <location>
        <begin position="452"/>
        <end position="467"/>
    </location>
</feature>
<dbReference type="InterPro" id="IPR012677">
    <property type="entry name" value="Nucleotide-bd_a/b_plait_sf"/>
</dbReference>
<dbReference type="Gramene" id="KZN04881">
    <property type="protein sequence ID" value="KZN04881"/>
    <property type="gene ID" value="DCAR_005718"/>
</dbReference>
<name>A0A169WNH3_DAUCS</name>